<reference evidence="7 8" key="1">
    <citation type="submission" date="2017-07" db="EMBL/GenBank/DDBJ databases">
        <title>Shotgun whole genome sequences of three halophilic bacterial isolates.</title>
        <authorList>
            <person name="Pozzo T."/>
            <person name="Higdon S.M."/>
            <person name="Quillaguaman J."/>
        </authorList>
    </citation>
    <scope>NUCLEOTIDE SEQUENCE [LARGE SCALE GENOMIC DNA]</scope>
    <source>
        <strain evidence="7 8">LC1</strain>
    </source>
</reference>
<feature type="transmembrane region" description="Helical" evidence="6">
    <location>
        <begin position="259"/>
        <end position="280"/>
    </location>
</feature>
<proteinExistence type="predicted"/>
<feature type="transmembrane region" description="Helical" evidence="6">
    <location>
        <begin position="130"/>
        <end position="148"/>
    </location>
</feature>
<feature type="transmembrane region" description="Helical" evidence="6">
    <location>
        <begin position="292"/>
        <end position="311"/>
    </location>
</feature>
<feature type="transmembrane region" description="Helical" evidence="6">
    <location>
        <begin position="169"/>
        <end position="194"/>
    </location>
</feature>
<evidence type="ECO:0000313" key="7">
    <source>
        <dbReference type="EMBL" id="OZT73871.1"/>
    </source>
</evidence>
<evidence type="ECO:0000256" key="4">
    <source>
        <dbReference type="ARBA" id="ARBA00022989"/>
    </source>
</evidence>
<dbReference type="PANTHER" id="PTHR40277">
    <property type="entry name" value="BLL5419 PROTEIN"/>
    <property type="match status" value="1"/>
</dbReference>
<feature type="transmembrane region" description="Helical" evidence="6">
    <location>
        <begin position="331"/>
        <end position="353"/>
    </location>
</feature>
<evidence type="ECO:0000313" key="8">
    <source>
        <dbReference type="Proteomes" id="UP000216538"/>
    </source>
</evidence>
<evidence type="ECO:0000256" key="1">
    <source>
        <dbReference type="ARBA" id="ARBA00004651"/>
    </source>
</evidence>
<accession>A0ABX4GAQ2</accession>
<comment type="subcellular location">
    <subcellularLocation>
        <location evidence="1">Cell membrane</location>
        <topology evidence="1">Multi-pass membrane protein</topology>
    </subcellularLocation>
</comment>
<keyword evidence="2" id="KW-1003">Cell membrane</keyword>
<name>A0ABX4GAQ2_9GAMM</name>
<evidence type="ECO:0000256" key="2">
    <source>
        <dbReference type="ARBA" id="ARBA00022475"/>
    </source>
</evidence>
<keyword evidence="3 6" id="KW-0812">Transmembrane</keyword>
<feature type="transmembrane region" description="Helical" evidence="6">
    <location>
        <begin position="200"/>
        <end position="223"/>
    </location>
</feature>
<evidence type="ECO:0000256" key="3">
    <source>
        <dbReference type="ARBA" id="ARBA00022692"/>
    </source>
</evidence>
<evidence type="ECO:0000256" key="6">
    <source>
        <dbReference type="SAM" id="Phobius"/>
    </source>
</evidence>
<keyword evidence="8" id="KW-1185">Reference proteome</keyword>
<feature type="transmembrane region" description="Helical" evidence="6">
    <location>
        <begin position="87"/>
        <end position="110"/>
    </location>
</feature>
<dbReference type="Pfam" id="PF03706">
    <property type="entry name" value="LPG_synthase_TM"/>
    <property type="match status" value="1"/>
</dbReference>
<comment type="caution">
    <text evidence="7">The sequence shown here is derived from an EMBL/GenBank/DDBJ whole genome shotgun (WGS) entry which is preliminary data.</text>
</comment>
<dbReference type="EMBL" id="NPEY01000008">
    <property type="protein sequence ID" value="OZT73871.1"/>
    <property type="molecule type" value="Genomic_DNA"/>
</dbReference>
<dbReference type="InterPro" id="IPR022791">
    <property type="entry name" value="L-PG_synthase/AglD"/>
</dbReference>
<keyword evidence="4 6" id="KW-1133">Transmembrane helix</keyword>
<gene>
    <name evidence="7" type="ORF">CE457_12865</name>
</gene>
<feature type="transmembrane region" description="Helical" evidence="6">
    <location>
        <begin position="57"/>
        <end position="75"/>
    </location>
</feature>
<protein>
    <submittedName>
        <fullName evidence="7">Lysylphosphatidylglycerol synthetase family protein</fullName>
    </submittedName>
</protein>
<keyword evidence="5 6" id="KW-0472">Membrane</keyword>
<dbReference type="Proteomes" id="UP000216538">
    <property type="component" value="Unassembled WGS sequence"/>
</dbReference>
<evidence type="ECO:0000256" key="5">
    <source>
        <dbReference type="ARBA" id="ARBA00023136"/>
    </source>
</evidence>
<organism evidence="7 8">
    <name type="scientific">Vreelandella boliviensis LC1</name>
    <dbReference type="NCBI Taxonomy" id="1072583"/>
    <lineage>
        <taxon>Bacteria</taxon>
        <taxon>Pseudomonadati</taxon>
        <taxon>Pseudomonadota</taxon>
        <taxon>Gammaproteobacteria</taxon>
        <taxon>Oceanospirillales</taxon>
        <taxon>Halomonadaceae</taxon>
        <taxon>Vreelandella</taxon>
    </lineage>
</organism>
<dbReference type="PANTHER" id="PTHR40277:SF1">
    <property type="entry name" value="BLL5419 PROTEIN"/>
    <property type="match status" value="1"/>
</dbReference>
<sequence>MANWVFGWGIAICLPSLCLPSPSLPSPGKRPKPMGPVQGMFTRLSVCTKSIGLQSPWLRRVVVSLALLGAVALWVEPQAIVAEVQRFSAEWVMLALAISTLQIMLCAWRWQFTAGLIDVPLRFAYALREYYLALLVNQLLPGGVLGDAGRAHRHATQAQSRGRAWRAVIIERASGQVAVVVLTLTALLLSPLWYAALGGAVITAVGLSVMAGLALVIVSGLLLRQLFSHWLARLPDWCQALARDVKRGLLQRGVWPRQLLSSLVIVLSYGLVMVCAARAIGVELPTLEVLALTPVLLLAMLIPFSVAGWGLREGAAAGVWAMVGLPSAQGVAVSLAYGVLVLLASLPGIWVALSRREKAQSSGGGIPQSQVEQRVVTAAEGSRGRAQRTLKRLDGRHLKSWPAGTDQQWGDQQVQPVNGTRFDKLRNRNAAAFYQYPRQALLGQQGDNIIGVELAAGIQRQHATFNVGQARRRLRLSPHGRADYMQRRGAIGVQQRQVVGNAASWIQHHPRRVSAANVAHGQLRIIGAGGTRADDHRVDHGAQTVQVNQTLVTVDVVRVTTFCGNAAIQALPQLSHHPRRSAGQWGQAIEQFTRLSGDRFVCLPLAVWRQGDRHIATALMTQRQQPFPGIFQRNNVDMGFGHDASVLKKPLHHAGSGQLRASCSEQEVVQLRANNSVQACTIPLVRKPGGLHVPD</sequence>